<name>A0A0G4MNN0_VERLO</name>
<dbReference type="Proteomes" id="UP000044602">
    <property type="component" value="Unassembled WGS sequence"/>
</dbReference>
<protein>
    <submittedName>
        <fullName evidence="1">Uncharacterized protein</fullName>
    </submittedName>
</protein>
<dbReference type="AlphaFoldDB" id="A0A0G4MNN0"/>
<dbReference type="EMBL" id="CVQI01035606">
    <property type="protein sequence ID" value="CRK46382.1"/>
    <property type="molecule type" value="Genomic_DNA"/>
</dbReference>
<gene>
    <name evidence="1" type="ORF">BN1708_006831</name>
    <name evidence="2" type="ORF">BN1723_007036</name>
</gene>
<dbReference type="EMBL" id="CVQH01023750">
    <property type="protein sequence ID" value="CRK35908.1"/>
    <property type="molecule type" value="Genomic_DNA"/>
</dbReference>
<proteinExistence type="predicted"/>
<evidence type="ECO:0000313" key="4">
    <source>
        <dbReference type="Proteomes" id="UP000045706"/>
    </source>
</evidence>
<keyword evidence="3" id="KW-1185">Reference proteome</keyword>
<reference evidence="3 4" key="1">
    <citation type="submission" date="2015-05" db="EMBL/GenBank/DDBJ databases">
        <authorList>
            <person name="Fogelqvist Johan"/>
        </authorList>
    </citation>
    <scope>NUCLEOTIDE SEQUENCE [LARGE SCALE GENOMIC DNA]</scope>
    <source>
        <strain evidence="1">VL1</strain>
        <strain evidence="2">VL2</strain>
    </source>
</reference>
<organism evidence="1 3">
    <name type="scientific">Verticillium longisporum</name>
    <name type="common">Verticillium dahliae var. longisporum</name>
    <dbReference type="NCBI Taxonomy" id="100787"/>
    <lineage>
        <taxon>Eukaryota</taxon>
        <taxon>Fungi</taxon>
        <taxon>Dikarya</taxon>
        <taxon>Ascomycota</taxon>
        <taxon>Pezizomycotina</taxon>
        <taxon>Sordariomycetes</taxon>
        <taxon>Hypocreomycetidae</taxon>
        <taxon>Glomerellales</taxon>
        <taxon>Plectosphaerellaceae</taxon>
        <taxon>Verticillium</taxon>
    </lineage>
</organism>
<sequence length="289" mass="32506">MKDRLKKLLRRVAPGSANPAPCVPPPLPVTRTNRRPLTPLLAEDLAVAAIPTSPFFAVLPPDVRIEILVVAFCGLRLYLTWELAPGVDPTKLDASDIDALFAALTALPGLRHLILTLSWRGGNWIHEPAELDALDIEKSLFARLDRFMDERLRLERFTVAIPESLWTILRSRHVAELQHEAPSEASRLVPPENRMNFWHALMWRSLKSEGRDEPIDKAEHKNKHTFTRIVRMNETDESGLVISSNVNVTMPKPPAEYDRGKPVLDRGYCIVEGPVDWLARDTTSVNSGL</sequence>
<evidence type="ECO:0000313" key="2">
    <source>
        <dbReference type="EMBL" id="CRK46382.1"/>
    </source>
</evidence>
<evidence type="ECO:0000313" key="3">
    <source>
        <dbReference type="Proteomes" id="UP000044602"/>
    </source>
</evidence>
<dbReference type="Proteomes" id="UP000045706">
    <property type="component" value="Unassembled WGS sequence"/>
</dbReference>
<evidence type="ECO:0000313" key="1">
    <source>
        <dbReference type="EMBL" id="CRK35908.1"/>
    </source>
</evidence>
<accession>A0A0G4MNN0</accession>